<dbReference type="InterPro" id="IPR021708">
    <property type="entry name" value="DUF3291"/>
</dbReference>
<gene>
    <name evidence="3" type="ORF">FGD71_030090</name>
</gene>
<evidence type="ECO:0000313" key="3">
    <source>
        <dbReference type="EMBL" id="TPQ18607.1"/>
    </source>
</evidence>
<dbReference type="AlphaFoldDB" id="A0A505D6Z3"/>
<dbReference type="SUPFAM" id="SSF54909">
    <property type="entry name" value="Dimeric alpha+beta barrel"/>
    <property type="match status" value="1"/>
</dbReference>
<dbReference type="RefSeq" id="WP_119103696.1">
    <property type="nucleotide sequence ID" value="NZ_QXMJ01000173.1"/>
</dbReference>
<evidence type="ECO:0000256" key="1">
    <source>
        <dbReference type="SAM" id="MobiDB-lite"/>
    </source>
</evidence>
<keyword evidence="4" id="KW-1185">Reference proteome</keyword>
<comment type="caution">
    <text evidence="3">The sequence shown here is derived from an EMBL/GenBank/DDBJ whole genome shotgun (WGS) entry which is preliminary data.</text>
</comment>
<protein>
    <submittedName>
        <fullName evidence="3">DUF3291 domain-containing protein</fullName>
    </submittedName>
</protein>
<feature type="region of interest" description="Disordered" evidence="1">
    <location>
        <begin position="142"/>
        <end position="165"/>
    </location>
</feature>
<dbReference type="InterPro" id="IPR011008">
    <property type="entry name" value="Dimeric_a/b-barrel"/>
</dbReference>
<evidence type="ECO:0000259" key="2">
    <source>
        <dbReference type="Pfam" id="PF11695"/>
    </source>
</evidence>
<organism evidence="3 4">
    <name type="scientific">Streptomyces sporangiiformans</name>
    <dbReference type="NCBI Taxonomy" id="2315329"/>
    <lineage>
        <taxon>Bacteria</taxon>
        <taxon>Bacillati</taxon>
        <taxon>Actinomycetota</taxon>
        <taxon>Actinomycetes</taxon>
        <taxon>Kitasatosporales</taxon>
        <taxon>Streptomycetaceae</taxon>
        <taxon>Streptomyces</taxon>
    </lineage>
</organism>
<feature type="domain" description="DUF3291" evidence="2">
    <location>
        <begin position="6"/>
        <end position="141"/>
    </location>
</feature>
<accession>A0A505D6Z3</accession>
<dbReference type="OrthoDB" id="2376237at2"/>
<name>A0A505D6Z3_9ACTN</name>
<dbReference type="Pfam" id="PF11695">
    <property type="entry name" value="DUF3291"/>
    <property type="match status" value="1"/>
</dbReference>
<dbReference type="EMBL" id="VCHX02000173">
    <property type="protein sequence ID" value="TPQ18607.1"/>
    <property type="molecule type" value="Genomic_DNA"/>
</dbReference>
<dbReference type="Proteomes" id="UP000317378">
    <property type="component" value="Unassembled WGS sequence"/>
</dbReference>
<proteinExistence type="predicted"/>
<sequence length="165" mass="18583">MTFELVHVNVGRMVAPADDPQMKEFIDNLGPVFALAEAAPGFVWRQTDDDPGFEWDAGDSAGVLVNISVWASLEELETFTYSGEHREYVRRRREWFQHMTMAAYALWWVPAGHRPTTAEAEERVRHLREHGPTPYAFTFQQNFPPGAHTPGPVPSEHVAPASPLA</sequence>
<reference evidence="3 4" key="1">
    <citation type="submission" date="2019-06" db="EMBL/GenBank/DDBJ databases">
        <title>Streptomyces sporangiiformans sp. nov., a novel actinomycete isolated from soil in Mount Song.</title>
        <authorList>
            <person name="Han L."/>
        </authorList>
    </citation>
    <scope>NUCLEOTIDE SEQUENCE [LARGE SCALE GENOMIC DNA]</scope>
    <source>
        <strain evidence="3 4">NEAU-SSA 1</strain>
    </source>
</reference>
<evidence type="ECO:0000313" key="4">
    <source>
        <dbReference type="Proteomes" id="UP000317378"/>
    </source>
</evidence>